<dbReference type="Proteomes" id="UP001218218">
    <property type="component" value="Unassembled WGS sequence"/>
</dbReference>
<comment type="caution">
    <text evidence="2">The sequence shown here is derived from an EMBL/GenBank/DDBJ whole genome shotgun (WGS) entry which is preliminary data.</text>
</comment>
<sequence>MARVIFMLVALVCMFQTLAAPLQSRAITSGECSQLNTRIIIGIGAAQGKLGSINTVNDVGNARNILEAQLSLLDANNGTTQIADALLTGAKPAPADANARIVSGLQASLASLNKISFIAQNSTKAAVAAANSSMTTALESAQQAVAANCQTTAN</sequence>
<dbReference type="AlphaFoldDB" id="A0AAD6Z1V1"/>
<dbReference type="EMBL" id="JARIHO010000101">
    <property type="protein sequence ID" value="KAJ7304532.1"/>
    <property type="molecule type" value="Genomic_DNA"/>
</dbReference>
<accession>A0AAD6Z1V1</accession>
<feature type="signal peptide" evidence="1">
    <location>
        <begin position="1"/>
        <end position="19"/>
    </location>
</feature>
<reference evidence="2" key="1">
    <citation type="submission" date="2023-03" db="EMBL/GenBank/DDBJ databases">
        <title>Massive genome expansion in bonnet fungi (Mycena s.s.) driven by repeated elements and novel gene families across ecological guilds.</title>
        <authorList>
            <consortium name="Lawrence Berkeley National Laboratory"/>
            <person name="Harder C.B."/>
            <person name="Miyauchi S."/>
            <person name="Viragh M."/>
            <person name="Kuo A."/>
            <person name="Thoen E."/>
            <person name="Andreopoulos B."/>
            <person name="Lu D."/>
            <person name="Skrede I."/>
            <person name="Drula E."/>
            <person name="Henrissat B."/>
            <person name="Morin E."/>
            <person name="Kohler A."/>
            <person name="Barry K."/>
            <person name="LaButti K."/>
            <person name="Morin E."/>
            <person name="Salamov A."/>
            <person name="Lipzen A."/>
            <person name="Mereny Z."/>
            <person name="Hegedus B."/>
            <person name="Baldrian P."/>
            <person name="Stursova M."/>
            <person name="Weitz H."/>
            <person name="Taylor A."/>
            <person name="Grigoriev I.V."/>
            <person name="Nagy L.G."/>
            <person name="Martin F."/>
            <person name="Kauserud H."/>
        </authorList>
    </citation>
    <scope>NUCLEOTIDE SEQUENCE</scope>
    <source>
        <strain evidence="2">CBHHK002</strain>
    </source>
</reference>
<organism evidence="2 3">
    <name type="scientific">Mycena albidolilacea</name>
    <dbReference type="NCBI Taxonomy" id="1033008"/>
    <lineage>
        <taxon>Eukaryota</taxon>
        <taxon>Fungi</taxon>
        <taxon>Dikarya</taxon>
        <taxon>Basidiomycota</taxon>
        <taxon>Agaricomycotina</taxon>
        <taxon>Agaricomycetes</taxon>
        <taxon>Agaricomycetidae</taxon>
        <taxon>Agaricales</taxon>
        <taxon>Marasmiineae</taxon>
        <taxon>Mycenaceae</taxon>
        <taxon>Mycena</taxon>
    </lineage>
</organism>
<evidence type="ECO:0000256" key="1">
    <source>
        <dbReference type="SAM" id="SignalP"/>
    </source>
</evidence>
<feature type="chain" id="PRO_5042048367" evidence="1">
    <location>
        <begin position="20"/>
        <end position="154"/>
    </location>
</feature>
<keyword evidence="1" id="KW-0732">Signal</keyword>
<protein>
    <submittedName>
        <fullName evidence="2">Uncharacterized protein</fullName>
    </submittedName>
</protein>
<proteinExistence type="predicted"/>
<name>A0AAD6Z1V1_9AGAR</name>
<evidence type="ECO:0000313" key="3">
    <source>
        <dbReference type="Proteomes" id="UP001218218"/>
    </source>
</evidence>
<gene>
    <name evidence="2" type="ORF">DFH08DRAFT_976709</name>
</gene>
<evidence type="ECO:0000313" key="2">
    <source>
        <dbReference type="EMBL" id="KAJ7304532.1"/>
    </source>
</evidence>
<keyword evidence="3" id="KW-1185">Reference proteome</keyword>